<proteinExistence type="predicted"/>
<dbReference type="SUPFAM" id="SSF51679">
    <property type="entry name" value="Bacterial luciferase-like"/>
    <property type="match status" value="1"/>
</dbReference>
<protein>
    <submittedName>
        <fullName evidence="6">F420-dependent oxidoreductase-like protein</fullName>
    </submittedName>
</protein>
<dbReference type="Gene3D" id="3.20.20.30">
    <property type="entry name" value="Luciferase-like domain"/>
    <property type="match status" value="1"/>
</dbReference>
<dbReference type="InterPro" id="IPR011251">
    <property type="entry name" value="Luciferase-like_dom"/>
</dbReference>
<dbReference type="GO" id="GO:0008726">
    <property type="term" value="F:alkanesulfonate monooxygenase activity"/>
    <property type="evidence" value="ECO:0007669"/>
    <property type="project" value="TreeGrafter"/>
</dbReference>
<accession>A0A2T0UTW6</accession>
<dbReference type="InterPro" id="IPR019952">
    <property type="entry name" value="F420_OxRdatse_Rv1855c_pred"/>
</dbReference>
<evidence type="ECO:0000313" key="6">
    <source>
        <dbReference type="EMBL" id="PRY61360.1"/>
    </source>
</evidence>
<evidence type="ECO:0000313" key="7">
    <source>
        <dbReference type="Proteomes" id="UP000237822"/>
    </source>
</evidence>
<dbReference type="NCBIfam" id="TIGR03560">
    <property type="entry name" value="F420_Rv1855c"/>
    <property type="match status" value="1"/>
</dbReference>
<dbReference type="Pfam" id="PF00296">
    <property type="entry name" value="Bac_luciferase"/>
    <property type="match status" value="1"/>
</dbReference>
<evidence type="ECO:0000259" key="5">
    <source>
        <dbReference type="Pfam" id="PF00296"/>
    </source>
</evidence>
<dbReference type="RefSeq" id="WP_106296960.1">
    <property type="nucleotide sequence ID" value="NZ_PVTI01000006.1"/>
</dbReference>
<evidence type="ECO:0000256" key="2">
    <source>
        <dbReference type="ARBA" id="ARBA00022643"/>
    </source>
</evidence>
<dbReference type="AlphaFoldDB" id="A0A2T0UTW6"/>
<dbReference type="PANTHER" id="PTHR42847">
    <property type="entry name" value="ALKANESULFONATE MONOOXYGENASE"/>
    <property type="match status" value="1"/>
</dbReference>
<dbReference type="PANTHER" id="PTHR42847:SF8">
    <property type="entry name" value="CONSERVED PROTEIN"/>
    <property type="match status" value="1"/>
</dbReference>
<dbReference type="EMBL" id="PVTI01000006">
    <property type="protein sequence ID" value="PRY61360.1"/>
    <property type="molecule type" value="Genomic_DNA"/>
</dbReference>
<evidence type="ECO:0000256" key="1">
    <source>
        <dbReference type="ARBA" id="ARBA00022630"/>
    </source>
</evidence>
<keyword evidence="2" id="KW-0288">FMN</keyword>
<reference evidence="6 7" key="1">
    <citation type="submission" date="2018-03" db="EMBL/GenBank/DDBJ databases">
        <title>Genomic Encyclopedia of Archaeal and Bacterial Type Strains, Phase II (KMG-II): from individual species to whole genera.</title>
        <authorList>
            <person name="Goeker M."/>
        </authorList>
    </citation>
    <scope>NUCLEOTIDE SEQUENCE [LARGE SCALE GENOMIC DNA]</scope>
    <source>
        <strain evidence="6 7">ATCC BAA-1496</strain>
    </source>
</reference>
<dbReference type="InterPro" id="IPR050172">
    <property type="entry name" value="SsuD_RutA_monooxygenase"/>
</dbReference>
<dbReference type="InterPro" id="IPR036661">
    <property type="entry name" value="Luciferase-like_sf"/>
</dbReference>
<dbReference type="Proteomes" id="UP000237822">
    <property type="component" value="Unassembled WGS sequence"/>
</dbReference>
<keyword evidence="1" id="KW-0285">Flavoprotein</keyword>
<dbReference type="GO" id="GO:0046306">
    <property type="term" value="P:alkanesulfonate catabolic process"/>
    <property type="evidence" value="ECO:0007669"/>
    <property type="project" value="TreeGrafter"/>
</dbReference>
<evidence type="ECO:0000256" key="3">
    <source>
        <dbReference type="ARBA" id="ARBA00023002"/>
    </source>
</evidence>
<sequence length="303" mass="32734">MRCGTQISYFSWPGAPASIGPTFARIARNSEAAGLSSLWVMDHFFQISMIGPPELDMLEGYTALGYAAAVTERIELGTLVTGVTYRHPGLLAKTVTTLDVLSGGRAWLGIGAAWNEEEHRGLGVPFPSTRERFERLEETLQIARRMFDGDDSPYAGRHGTLDRPLNVPAPLRRVPILVGGSGPKKTLRLVAQYADACNLFDAGPDAMAARLAILRGHCEDVGRDPRDIEVTALSRLTLGTNGGTSVSGNEIRSVDEAVDHYARLAEVGLDTVILSMDNNTDDAAYELVADLVRQLEPVTAAAW</sequence>
<feature type="domain" description="Luciferase-like" evidence="5">
    <location>
        <begin position="22"/>
        <end position="237"/>
    </location>
</feature>
<comment type="caution">
    <text evidence="6">The sequence shown here is derived from an EMBL/GenBank/DDBJ whole genome shotgun (WGS) entry which is preliminary data.</text>
</comment>
<evidence type="ECO:0000256" key="4">
    <source>
        <dbReference type="ARBA" id="ARBA00023033"/>
    </source>
</evidence>
<keyword evidence="3" id="KW-0560">Oxidoreductase</keyword>
<organism evidence="6 7">
    <name type="scientific">Knoellia remsis</name>
    <dbReference type="NCBI Taxonomy" id="407159"/>
    <lineage>
        <taxon>Bacteria</taxon>
        <taxon>Bacillati</taxon>
        <taxon>Actinomycetota</taxon>
        <taxon>Actinomycetes</taxon>
        <taxon>Micrococcales</taxon>
        <taxon>Intrasporangiaceae</taxon>
        <taxon>Knoellia</taxon>
    </lineage>
</organism>
<keyword evidence="4" id="KW-0503">Monooxygenase</keyword>
<keyword evidence="7" id="KW-1185">Reference proteome</keyword>
<dbReference type="OrthoDB" id="143323at2"/>
<gene>
    <name evidence="6" type="ORF">BCF74_106112</name>
</gene>
<name>A0A2T0UTW6_9MICO</name>